<accession>A0A380ZUJ5</accession>
<name>A0A380ZUJ5_9FLAO</name>
<dbReference type="InterPro" id="IPR025575">
    <property type="entry name" value="DpnD/PcfM_C"/>
</dbReference>
<evidence type="ECO:0000259" key="2">
    <source>
        <dbReference type="Pfam" id="PF14207"/>
    </source>
</evidence>
<evidence type="ECO:0000313" key="6">
    <source>
        <dbReference type="Proteomes" id="UP000270205"/>
    </source>
</evidence>
<sequence>MKTYEVEIKEILSRIVSIKAENEQEAIRKIAEQYKKEEIVLDADDFVLKEIKIHRD</sequence>
<dbReference type="Proteomes" id="UP000255515">
    <property type="component" value="Unassembled WGS sequence"/>
</dbReference>
<dbReference type="AlphaFoldDB" id="A0A380ZUJ5"/>
<evidence type="ECO:0000313" key="4">
    <source>
        <dbReference type="EMBL" id="VDH02730.1"/>
    </source>
</evidence>
<dbReference type="EMBL" id="UYIV01000001">
    <property type="protein sequence ID" value="VDH02730.1"/>
    <property type="molecule type" value="Genomic_DNA"/>
</dbReference>
<evidence type="ECO:0000313" key="3">
    <source>
        <dbReference type="EMBL" id="SUV52634.1"/>
    </source>
</evidence>
<reference evidence="3 5" key="1">
    <citation type="submission" date="2018-06" db="EMBL/GenBank/DDBJ databases">
        <authorList>
            <consortium name="Pathogen Informatics"/>
            <person name="Doyle S."/>
        </authorList>
    </citation>
    <scope>NUCLEOTIDE SEQUENCE [LARGE SCALE GENOMIC DNA]</scope>
    <source>
        <strain evidence="3 5">NCTC11661</strain>
    </source>
</reference>
<gene>
    <name evidence="3" type="ORF">NCTC11661_01774</name>
    <name evidence="4" type="ORF">NCTC12929_00186</name>
</gene>
<feature type="domain" description="DpnD/PcfM-like C-terminal" evidence="2">
    <location>
        <begin position="4"/>
        <end position="46"/>
    </location>
</feature>
<reference evidence="4 6" key="2">
    <citation type="submission" date="2018-11" db="EMBL/GenBank/DDBJ databases">
        <authorList>
            <consortium name="Pathogen Informatics"/>
        </authorList>
    </citation>
    <scope>NUCLEOTIDE SEQUENCE [LARGE SCALE GENOMIC DNA]</scope>
    <source>
        <strain evidence="4 6">NCTC12929</strain>
    </source>
</reference>
<keyword evidence="1" id="KW-0175">Coiled coil</keyword>
<protein>
    <recommendedName>
        <fullName evidence="2">DpnD/PcfM-like C-terminal domain-containing protein</fullName>
    </recommendedName>
</protein>
<dbReference type="Pfam" id="PF14207">
    <property type="entry name" value="DpnD-PcfM"/>
    <property type="match status" value="1"/>
</dbReference>
<dbReference type="Proteomes" id="UP000270205">
    <property type="component" value="Unassembled WGS sequence"/>
</dbReference>
<feature type="coiled-coil region" evidence="1">
    <location>
        <begin position="1"/>
        <end position="40"/>
    </location>
</feature>
<dbReference type="EMBL" id="UFTJ01000003">
    <property type="protein sequence ID" value="SUV52634.1"/>
    <property type="molecule type" value="Genomic_DNA"/>
</dbReference>
<organism evidence="3 5">
    <name type="scientific">Bergeyella zoohelcum</name>
    <dbReference type="NCBI Taxonomy" id="1015"/>
    <lineage>
        <taxon>Bacteria</taxon>
        <taxon>Pseudomonadati</taxon>
        <taxon>Bacteroidota</taxon>
        <taxon>Flavobacteriia</taxon>
        <taxon>Flavobacteriales</taxon>
        <taxon>Weeksellaceae</taxon>
        <taxon>Bergeyella</taxon>
    </lineage>
</organism>
<evidence type="ECO:0000256" key="1">
    <source>
        <dbReference type="SAM" id="Coils"/>
    </source>
</evidence>
<dbReference type="RefSeq" id="WP_002688295.1">
    <property type="nucleotide sequence ID" value="NZ_UFTJ01000003.1"/>
</dbReference>
<proteinExistence type="predicted"/>
<evidence type="ECO:0000313" key="5">
    <source>
        <dbReference type="Proteomes" id="UP000255515"/>
    </source>
</evidence>